<dbReference type="GO" id="GO:0016491">
    <property type="term" value="F:oxidoreductase activity"/>
    <property type="evidence" value="ECO:0007669"/>
    <property type="project" value="InterPro"/>
</dbReference>
<evidence type="ECO:0000313" key="2">
    <source>
        <dbReference type="EMBL" id="EJP74023.1"/>
    </source>
</evidence>
<evidence type="ECO:0000259" key="1">
    <source>
        <dbReference type="Pfam" id="PF01323"/>
    </source>
</evidence>
<dbReference type="AlphaFoldDB" id="J5KJ41"/>
<reference evidence="2 3" key="1">
    <citation type="journal article" date="2012" name="ISME J.">
        <title>Genomic insights to SAR86, an abundant and uncultivated marine bacterial lineage.</title>
        <authorList>
            <person name="Dupont C.L."/>
            <person name="Rusch D.B."/>
            <person name="Yooseph S."/>
            <person name="Lombardo M.J."/>
            <person name="Richter R.A."/>
            <person name="Valas R."/>
            <person name="Novotny M."/>
            <person name="Yee-Greenbaum J."/>
            <person name="Selengut J.D."/>
            <person name="Haft D.H."/>
            <person name="Halpern A.L."/>
            <person name="Lasken R.S."/>
            <person name="Nealson K."/>
            <person name="Friedman R."/>
            <person name="Venter J.C."/>
        </authorList>
    </citation>
    <scope>NUCLEOTIDE SEQUENCE [LARGE SCALE GENOMIC DNA]</scope>
</reference>
<dbReference type="Proteomes" id="UP000010116">
    <property type="component" value="Unassembled WGS sequence"/>
</dbReference>
<dbReference type="Gene3D" id="3.40.30.10">
    <property type="entry name" value="Glutaredoxin"/>
    <property type="match status" value="1"/>
</dbReference>
<dbReference type="PANTHER" id="PTHR42943">
    <property type="entry name" value="GLUTATHIONE S-TRANSFERASE KAPPA"/>
    <property type="match status" value="1"/>
</dbReference>
<feature type="domain" description="DSBA-like thioredoxin" evidence="1">
    <location>
        <begin position="243"/>
        <end position="432"/>
    </location>
</feature>
<dbReference type="SUPFAM" id="SSF52833">
    <property type="entry name" value="Thioredoxin-like"/>
    <property type="match status" value="1"/>
</dbReference>
<evidence type="ECO:0000313" key="3">
    <source>
        <dbReference type="Proteomes" id="UP000010116"/>
    </source>
</evidence>
<name>J5KJ41_9GAMM</name>
<dbReference type="InterPro" id="IPR001853">
    <property type="entry name" value="DSBA-like_thioredoxin_dom"/>
</dbReference>
<dbReference type="InterPro" id="IPR051924">
    <property type="entry name" value="GST_Kappa/NadH"/>
</dbReference>
<accession>J5KJ41</accession>
<dbReference type="HOGENOM" id="CLU_617856_0_0_6"/>
<dbReference type="Pfam" id="PF01323">
    <property type="entry name" value="DSBA"/>
    <property type="match status" value="1"/>
</dbReference>
<protein>
    <submittedName>
        <fullName evidence="2">Putative dsba oxidoreductase</fullName>
    </submittedName>
</protein>
<sequence>MNYIKEILVNLVRSTLMTKFADLDQAEKRRISFEKNRKAKDLPHMVTFFYQLDDPYSMLSAQFLKKLLIHFNVKLDICFVEKTSKDSIFEEEHQNKYYLADVTNISKFYGINLKQLKQPHDLDKELFKKVISSLEDQAIIHYLPDLAIALWEGNLQHRIETFNLKVENFIDQDLFDKGLRKRDKAEHFSGAIFNYANENFWGLDRVNMLFERLENLGLKKTADAFRIFPNISDAVNLKSSEITLEFYPSLNSPYTYLAFHQVKKLRKKYGISIKTKPVLPMLMRNYNISKRKGFYIVSDTARLANEQKIDFGKIKTPIGRTAKRAYSLFPLMEKNNVEFEYMHILLESVFAKAENIGNKSYLIKVAESLGVSSDEVLKHIDSNEWELDLEQNRRDMFKDNIWGVPSFKVLKNGEEPLSCWGQDRFWLIEEKIKEHLRG</sequence>
<gene>
    <name evidence="2" type="ORF">NT02SARS_0454</name>
</gene>
<proteinExistence type="predicted"/>
<dbReference type="PANTHER" id="PTHR42943:SF2">
    <property type="entry name" value="GLUTATHIONE S-TRANSFERASE KAPPA 1"/>
    <property type="match status" value="1"/>
</dbReference>
<dbReference type="EMBL" id="JH611164">
    <property type="protein sequence ID" value="EJP74023.1"/>
    <property type="molecule type" value="Genomic_DNA"/>
</dbReference>
<organism evidence="2 3">
    <name type="scientific">SAR86 cluster bacterium SAR86B</name>
    <dbReference type="NCBI Taxonomy" id="1123867"/>
    <lineage>
        <taxon>Bacteria</taxon>
        <taxon>Pseudomonadati</taxon>
        <taxon>Pseudomonadota</taxon>
        <taxon>Gammaproteobacteria</taxon>
        <taxon>SAR86 cluster</taxon>
    </lineage>
</organism>
<dbReference type="InterPro" id="IPR036249">
    <property type="entry name" value="Thioredoxin-like_sf"/>
</dbReference>